<comment type="caution">
    <text evidence="2">The sequence shown here is derived from an EMBL/GenBank/DDBJ whole genome shotgun (WGS) entry which is preliminary data.</text>
</comment>
<evidence type="ECO:0000313" key="2">
    <source>
        <dbReference type="EMBL" id="MDN3686668.1"/>
    </source>
</evidence>
<dbReference type="CDD" id="cd10981">
    <property type="entry name" value="ZnPC_S1P1"/>
    <property type="match status" value="1"/>
</dbReference>
<name>A0ABT8C4X6_9BACT</name>
<protein>
    <submittedName>
        <fullName evidence="2">Zinc dependent phospholipase C family protein</fullName>
    </submittedName>
</protein>
<evidence type="ECO:0000256" key="1">
    <source>
        <dbReference type="SAM" id="MobiDB-lite"/>
    </source>
</evidence>
<dbReference type="Gene3D" id="1.10.575.10">
    <property type="entry name" value="P1 Nuclease"/>
    <property type="match status" value="1"/>
</dbReference>
<dbReference type="RefSeq" id="WP_163384817.1">
    <property type="nucleotide sequence ID" value="NZ_JAUFQS010000003.1"/>
</dbReference>
<keyword evidence="3" id="KW-1185">Reference proteome</keyword>
<dbReference type="EMBL" id="JAUFQS010000003">
    <property type="protein sequence ID" value="MDN3686668.1"/>
    <property type="molecule type" value="Genomic_DNA"/>
</dbReference>
<feature type="region of interest" description="Disordered" evidence="1">
    <location>
        <begin position="287"/>
        <end position="307"/>
    </location>
</feature>
<organism evidence="2 3">
    <name type="scientific">Cyclobacterium jeungdonense</name>
    <dbReference type="NCBI Taxonomy" id="708087"/>
    <lineage>
        <taxon>Bacteria</taxon>
        <taxon>Pseudomonadati</taxon>
        <taxon>Bacteroidota</taxon>
        <taxon>Cytophagia</taxon>
        <taxon>Cytophagales</taxon>
        <taxon>Cyclobacteriaceae</taxon>
        <taxon>Cyclobacterium</taxon>
    </lineage>
</organism>
<sequence>MRILFLLMVLLFSSTGLRAWGFYAHRLINNQAVFSLPPELMVLFKPYQGYLREKAVNPDRRRYAVKGEAEKHFIDLDVYGDSALQVLPQSWFEAVTLIGEDSLRQSGIAPWSTYLTYLQMVRAFEQKDTEIILRLAADLGHYLGDIHVPLHTTRNYNGQFTGQYGIHGFWESRLPELYAENYNFFVGKAEYVSNPQQVIWHTIAQSHAALDSVLGFEAILNDRFPEDKKYSFEERGGINTRVYSRDFSEAYHRMLAGQVERQMRQTIKLIADFWYSAWILAGQPDFGEDPPSIENEPDESDSTFVPEDPSLKVRQHETSLTSPPGHFLKNSGRFLYFGPAFRKYFERRPRFLLVG</sequence>
<dbReference type="InterPro" id="IPR008947">
    <property type="entry name" value="PLipase_C/P1_nuclease_dom_sf"/>
</dbReference>
<evidence type="ECO:0000313" key="3">
    <source>
        <dbReference type="Proteomes" id="UP001236663"/>
    </source>
</evidence>
<accession>A0ABT8C4X6</accession>
<gene>
    <name evidence="2" type="ORF">QWZ15_02395</name>
</gene>
<proteinExistence type="predicted"/>
<dbReference type="SUPFAM" id="SSF48537">
    <property type="entry name" value="Phospholipase C/P1 nuclease"/>
    <property type="match status" value="1"/>
</dbReference>
<dbReference type="Proteomes" id="UP001236663">
    <property type="component" value="Unassembled WGS sequence"/>
</dbReference>
<reference evidence="3" key="1">
    <citation type="journal article" date="2019" name="Int. J. Syst. Evol. Microbiol.">
        <title>The Global Catalogue of Microorganisms (GCM) 10K type strain sequencing project: providing services to taxonomists for standard genome sequencing and annotation.</title>
        <authorList>
            <consortium name="The Broad Institute Genomics Platform"/>
            <consortium name="The Broad Institute Genome Sequencing Center for Infectious Disease"/>
            <person name="Wu L."/>
            <person name="Ma J."/>
        </authorList>
    </citation>
    <scope>NUCLEOTIDE SEQUENCE [LARGE SCALE GENOMIC DNA]</scope>
    <source>
        <strain evidence="3">CECT 7706</strain>
    </source>
</reference>